<dbReference type="SMART" id="SM00225">
    <property type="entry name" value="BTB"/>
    <property type="match status" value="1"/>
</dbReference>
<reference evidence="5 6" key="1">
    <citation type="journal article" date="2017" name="Mol. Biol. Evol.">
        <title>The 4-celled Tetrabaena socialis nuclear genome reveals the essential components for genetic control of cell number at the origin of multicellularity in the volvocine lineage.</title>
        <authorList>
            <person name="Featherston J."/>
            <person name="Arakaki Y."/>
            <person name="Hanschen E.R."/>
            <person name="Ferris P.J."/>
            <person name="Michod R.E."/>
            <person name="Olson B.J.S.C."/>
            <person name="Nozaki H."/>
            <person name="Durand P.M."/>
        </authorList>
    </citation>
    <scope>NUCLEOTIDE SEQUENCE [LARGE SCALE GENOMIC DNA]</scope>
    <source>
        <strain evidence="5 6">NIES-571</strain>
    </source>
</reference>
<proteinExistence type="predicted"/>
<dbReference type="GO" id="GO:0000151">
    <property type="term" value="C:ubiquitin ligase complex"/>
    <property type="evidence" value="ECO:0007669"/>
    <property type="project" value="TreeGrafter"/>
</dbReference>
<dbReference type="GO" id="GO:0005737">
    <property type="term" value="C:cytoplasm"/>
    <property type="evidence" value="ECO:0007669"/>
    <property type="project" value="TreeGrafter"/>
</dbReference>
<keyword evidence="6" id="KW-1185">Reference proteome</keyword>
<keyword evidence="3" id="KW-0040">ANK repeat</keyword>
<evidence type="ECO:0000256" key="1">
    <source>
        <dbReference type="ARBA" id="ARBA00004906"/>
    </source>
</evidence>
<dbReference type="OrthoDB" id="546239at2759"/>
<comment type="caution">
    <text evidence="5">The sequence shown here is derived from an EMBL/GenBank/DDBJ whole genome shotgun (WGS) entry which is preliminary data.</text>
</comment>
<dbReference type="InterPro" id="IPR011333">
    <property type="entry name" value="SKP1/BTB/POZ_sf"/>
</dbReference>
<gene>
    <name evidence="5" type="ORF">TSOC_005935</name>
</gene>
<dbReference type="PANTHER" id="PTHR46231">
    <property type="entry name" value="ANKYRIN REPEAT AND BTB/POZ DOMAIN-CONTAINING PROTEIN 1"/>
    <property type="match status" value="1"/>
</dbReference>
<dbReference type="Gene3D" id="3.30.710.10">
    <property type="entry name" value="Potassium Channel Kv1.1, Chain A"/>
    <property type="match status" value="1"/>
</dbReference>
<keyword evidence="2" id="KW-0677">Repeat</keyword>
<sequence>MFLICVDAGTTPFQLCPCASFSLIAKNFKDQSKDKIERFNDVVFHKLPDLARGLNVALSDIASDGYLSKDGNLTLRVEISSVCANWVKTRQLQQPALPPSMLEVLGGDLLALLDEPGDTADLTITAGDRTFHVHRAILTGRCPYFKTLFAAAFADSSAKELTLADTNPDALALLLRYMYGGVLDDCARELLKPAAALADRLLLAADVYGTLLQRLRCTATHETIVEDMLWADGRGDKQLLDDLQQEYLDRIDCAKTKGVDLLAQRSPQLMARLFKALASSSSKRQRTC</sequence>
<dbReference type="CDD" id="cd18186">
    <property type="entry name" value="BTB_POZ_ZBTB_KLHL-like"/>
    <property type="match status" value="1"/>
</dbReference>
<dbReference type="InterPro" id="IPR044515">
    <property type="entry name" value="ABTB1"/>
</dbReference>
<dbReference type="Proteomes" id="UP000236333">
    <property type="component" value="Unassembled WGS sequence"/>
</dbReference>
<dbReference type="SUPFAM" id="SSF54695">
    <property type="entry name" value="POZ domain"/>
    <property type="match status" value="1"/>
</dbReference>
<evidence type="ECO:0000313" key="5">
    <source>
        <dbReference type="EMBL" id="PNH07595.1"/>
    </source>
</evidence>
<evidence type="ECO:0000313" key="6">
    <source>
        <dbReference type="Proteomes" id="UP000236333"/>
    </source>
</evidence>
<organism evidence="5 6">
    <name type="scientific">Tetrabaena socialis</name>
    <dbReference type="NCBI Taxonomy" id="47790"/>
    <lineage>
        <taxon>Eukaryota</taxon>
        <taxon>Viridiplantae</taxon>
        <taxon>Chlorophyta</taxon>
        <taxon>core chlorophytes</taxon>
        <taxon>Chlorophyceae</taxon>
        <taxon>CS clade</taxon>
        <taxon>Chlamydomonadales</taxon>
        <taxon>Tetrabaenaceae</taxon>
        <taxon>Tetrabaena</taxon>
    </lineage>
</organism>
<dbReference type="PROSITE" id="PS50097">
    <property type="entry name" value="BTB"/>
    <property type="match status" value="1"/>
</dbReference>
<dbReference type="Pfam" id="PF00651">
    <property type="entry name" value="BTB"/>
    <property type="match status" value="1"/>
</dbReference>
<evidence type="ECO:0000259" key="4">
    <source>
        <dbReference type="PROSITE" id="PS50097"/>
    </source>
</evidence>
<feature type="domain" description="BTB" evidence="4">
    <location>
        <begin position="120"/>
        <end position="181"/>
    </location>
</feature>
<accession>A0A2J8A515</accession>
<dbReference type="InterPro" id="IPR000210">
    <property type="entry name" value="BTB/POZ_dom"/>
</dbReference>
<dbReference type="PANTHER" id="PTHR46231:SF1">
    <property type="entry name" value="ANKYRIN REPEAT AND BTB_POZ DOMAIN-CONTAINING PROTEIN 1"/>
    <property type="match status" value="1"/>
</dbReference>
<evidence type="ECO:0000256" key="2">
    <source>
        <dbReference type="ARBA" id="ARBA00022737"/>
    </source>
</evidence>
<dbReference type="AlphaFoldDB" id="A0A2J8A515"/>
<dbReference type="EMBL" id="PGGS01000172">
    <property type="protein sequence ID" value="PNH07595.1"/>
    <property type="molecule type" value="Genomic_DNA"/>
</dbReference>
<comment type="pathway">
    <text evidence="1">Protein modification; protein ubiquitination.</text>
</comment>
<evidence type="ECO:0000256" key="3">
    <source>
        <dbReference type="ARBA" id="ARBA00023043"/>
    </source>
</evidence>
<name>A0A2J8A515_9CHLO</name>
<protein>
    <submittedName>
        <fullName evidence="5">Trishanku</fullName>
    </submittedName>
</protein>